<proteinExistence type="predicted"/>
<evidence type="ECO:0000313" key="1">
    <source>
        <dbReference type="EnsemblMetazoa" id="tetur09g06721.1"/>
    </source>
</evidence>
<sequence length="37" mass="4359">MTQANIQRYNIRDLVNMELQSSAIYFINLKTFPSKLP</sequence>
<reference evidence="1" key="2">
    <citation type="submission" date="2015-06" db="UniProtKB">
        <authorList>
            <consortium name="EnsemblMetazoa"/>
        </authorList>
    </citation>
    <scope>IDENTIFICATION</scope>
</reference>
<dbReference type="Proteomes" id="UP000015104">
    <property type="component" value="Unassembled WGS sequence"/>
</dbReference>
<dbReference type="EMBL" id="CAEY01002026">
    <property type="status" value="NOT_ANNOTATED_CDS"/>
    <property type="molecule type" value="Genomic_DNA"/>
</dbReference>
<organism evidence="1 2">
    <name type="scientific">Tetranychus urticae</name>
    <name type="common">Two-spotted spider mite</name>
    <dbReference type="NCBI Taxonomy" id="32264"/>
    <lineage>
        <taxon>Eukaryota</taxon>
        <taxon>Metazoa</taxon>
        <taxon>Ecdysozoa</taxon>
        <taxon>Arthropoda</taxon>
        <taxon>Chelicerata</taxon>
        <taxon>Arachnida</taxon>
        <taxon>Acari</taxon>
        <taxon>Acariformes</taxon>
        <taxon>Trombidiformes</taxon>
        <taxon>Prostigmata</taxon>
        <taxon>Eleutherengona</taxon>
        <taxon>Raphignathae</taxon>
        <taxon>Tetranychoidea</taxon>
        <taxon>Tetranychidae</taxon>
        <taxon>Tetranychus</taxon>
    </lineage>
</organism>
<name>T1KEI3_TETUR</name>
<reference evidence="2" key="1">
    <citation type="submission" date="2011-08" db="EMBL/GenBank/DDBJ databases">
        <authorList>
            <person name="Rombauts S."/>
        </authorList>
    </citation>
    <scope>NUCLEOTIDE SEQUENCE</scope>
    <source>
        <strain evidence="2">London</strain>
    </source>
</reference>
<dbReference type="HOGENOM" id="CLU_3351672_0_0_1"/>
<keyword evidence="2" id="KW-1185">Reference proteome</keyword>
<dbReference type="AlphaFoldDB" id="T1KEI3"/>
<protein>
    <submittedName>
        <fullName evidence="1">Uncharacterized protein</fullName>
    </submittedName>
</protein>
<dbReference type="EnsemblMetazoa" id="tetur09g06721.1">
    <property type="protein sequence ID" value="tetur09g06721.1"/>
    <property type="gene ID" value="tetur09g06721"/>
</dbReference>
<evidence type="ECO:0000313" key="2">
    <source>
        <dbReference type="Proteomes" id="UP000015104"/>
    </source>
</evidence>
<accession>T1KEI3</accession>